<gene>
    <name evidence="3" type="ORF">Vgi01_47370</name>
</gene>
<organism evidence="3 4">
    <name type="scientific">Micromonospora gifhornensis</name>
    <dbReference type="NCBI Taxonomy" id="84594"/>
    <lineage>
        <taxon>Bacteria</taxon>
        <taxon>Bacillati</taxon>
        <taxon>Actinomycetota</taxon>
        <taxon>Actinomycetes</taxon>
        <taxon>Micromonosporales</taxon>
        <taxon>Micromonosporaceae</taxon>
        <taxon>Micromonospora</taxon>
    </lineage>
</organism>
<name>A0ABQ4IJH9_9ACTN</name>
<protein>
    <recommendedName>
        <fullName evidence="2">Acyl-CoA dehydrogenase C-terminal domain-containing protein</fullName>
    </recommendedName>
</protein>
<dbReference type="Gene3D" id="1.20.140.10">
    <property type="entry name" value="Butyryl-CoA Dehydrogenase, subunit A, domain 3"/>
    <property type="match status" value="1"/>
</dbReference>
<keyword evidence="1" id="KW-0560">Oxidoreductase</keyword>
<evidence type="ECO:0000256" key="1">
    <source>
        <dbReference type="ARBA" id="ARBA00023002"/>
    </source>
</evidence>
<reference evidence="3 4" key="1">
    <citation type="submission" date="2021-01" db="EMBL/GenBank/DDBJ databases">
        <title>Whole genome shotgun sequence of Verrucosispora gifhornensis NBRC 16317.</title>
        <authorList>
            <person name="Komaki H."/>
            <person name="Tamura T."/>
        </authorList>
    </citation>
    <scope>NUCLEOTIDE SEQUENCE [LARGE SCALE GENOMIC DNA]</scope>
    <source>
        <strain evidence="3 4">NBRC 16317</strain>
    </source>
</reference>
<accession>A0ABQ4IJH9</accession>
<comment type="caution">
    <text evidence="3">The sequence shown here is derived from an EMBL/GenBank/DDBJ whole genome shotgun (WGS) entry which is preliminary data.</text>
</comment>
<evidence type="ECO:0000313" key="3">
    <source>
        <dbReference type="EMBL" id="GIJ18053.1"/>
    </source>
</evidence>
<evidence type="ECO:0000313" key="4">
    <source>
        <dbReference type="Proteomes" id="UP000647860"/>
    </source>
</evidence>
<dbReference type="InterPro" id="IPR013107">
    <property type="entry name" value="Acyl-CoA_DH_C"/>
</dbReference>
<proteinExistence type="predicted"/>
<dbReference type="Pfam" id="PF08028">
    <property type="entry name" value="Acyl-CoA_dh_2"/>
    <property type="match status" value="1"/>
</dbReference>
<evidence type="ECO:0000259" key="2">
    <source>
        <dbReference type="Pfam" id="PF08028"/>
    </source>
</evidence>
<feature type="domain" description="Acyl-CoA dehydrogenase C-terminal" evidence="2">
    <location>
        <begin position="2"/>
        <end position="33"/>
    </location>
</feature>
<dbReference type="EMBL" id="BOPA01000035">
    <property type="protein sequence ID" value="GIJ18053.1"/>
    <property type="molecule type" value="Genomic_DNA"/>
</dbReference>
<sequence>MLNTASSGSSLYGDVPIQRIERDIQALNLHALMHLNANLERYGRMLCGLPPNPMYL</sequence>
<keyword evidence="4" id="KW-1185">Reference proteome</keyword>
<dbReference type="Proteomes" id="UP000647860">
    <property type="component" value="Unassembled WGS sequence"/>
</dbReference>